<dbReference type="InterPro" id="IPR041373">
    <property type="entry name" value="RT_RNaseH"/>
</dbReference>
<dbReference type="Pfam" id="PF26215">
    <property type="entry name" value="HTH_animal"/>
    <property type="match status" value="1"/>
</dbReference>
<gene>
    <name evidence="11" type="ORF">RIMI_LOCUS5710854</name>
</gene>
<protein>
    <recommendedName>
        <fullName evidence="2">ribonuclease H</fullName>
        <ecNumber evidence="2">3.1.26.4</ecNumber>
    </recommendedName>
</protein>
<dbReference type="EMBL" id="CAUEEQ010009927">
    <property type="protein sequence ID" value="CAJ0933921.1"/>
    <property type="molecule type" value="Genomic_DNA"/>
</dbReference>
<feature type="region of interest" description="Disordered" evidence="9">
    <location>
        <begin position="659"/>
        <end position="718"/>
    </location>
</feature>
<comment type="caution">
    <text evidence="11">The sequence shown here is derived from an EMBL/GenBank/DDBJ whole genome shotgun (WGS) entry which is preliminary data.</text>
</comment>
<dbReference type="InterPro" id="IPR058912">
    <property type="entry name" value="HTH_animal"/>
</dbReference>
<evidence type="ECO:0000256" key="2">
    <source>
        <dbReference type="ARBA" id="ARBA00012180"/>
    </source>
</evidence>
<keyword evidence="5" id="KW-0540">Nuclease</keyword>
<evidence type="ECO:0000313" key="12">
    <source>
        <dbReference type="Proteomes" id="UP001176940"/>
    </source>
</evidence>
<evidence type="ECO:0000256" key="1">
    <source>
        <dbReference type="ARBA" id="ARBA00010879"/>
    </source>
</evidence>
<evidence type="ECO:0000256" key="7">
    <source>
        <dbReference type="ARBA" id="ARBA00022801"/>
    </source>
</evidence>
<evidence type="ECO:0000259" key="10">
    <source>
        <dbReference type="PROSITE" id="PS50878"/>
    </source>
</evidence>
<evidence type="ECO:0000256" key="9">
    <source>
        <dbReference type="SAM" id="MobiDB-lite"/>
    </source>
</evidence>
<accession>A0ABN9L5S0</accession>
<comment type="similarity">
    <text evidence="1">Belongs to the beta type-B retroviral polymerase family. HERV class-II K(HML-2) pol subfamily.</text>
</comment>
<keyword evidence="7" id="KW-0378">Hydrolase</keyword>
<dbReference type="Proteomes" id="UP001176940">
    <property type="component" value="Unassembled WGS sequence"/>
</dbReference>
<evidence type="ECO:0000256" key="4">
    <source>
        <dbReference type="ARBA" id="ARBA00022695"/>
    </source>
</evidence>
<dbReference type="SUPFAM" id="SSF56672">
    <property type="entry name" value="DNA/RNA polymerases"/>
    <property type="match status" value="1"/>
</dbReference>
<proteinExistence type="inferred from homology"/>
<feature type="domain" description="Reverse transcriptase" evidence="10">
    <location>
        <begin position="833"/>
        <end position="1081"/>
    </location>
</feature>
<keyword evidence="6" id="KW-0255">Endonuclease</keyword>
<dbReference type="CDD" id="cd01647">
    <property type="entry name" value="RT_LTR"/>
    <property type="match status" value="1"/>
</dbReference>
<keyword evidence="8" id="KW-0695">RNA-directed DNA polymerase</keyword>
<keyword evidence="4" id="KW-0548">Nucleotidyltransferase</keyword>
<name>A0ABN9L5S0_9NEOB</name>
<dbReference type="PANTHER" id="PTHR37984:SF5">
    <property type="entry name" value="PROTEIN NYNRIN-LIKE"/>
    <property type="match status" value="1"/>
</dbReference>
<keyword evidence="3" id="KW-0808">Transferase</keyword>
<evidence type="ECO:0000256" key="5">
    <source>
        <dbReference type="ARBA" id="ARBA00022722"/>
    </source>
</evidence>
<reference evidence="11" key="1">
    <citation type="submission" date="2023-07" db="EMBL/GenBank/DDBJ databases">
        <authorList>
            <person name="Stuckert A."/>
        </authorList>
    </citation>
    <scope>NUCLEOTIDE SEQUENCE</scope>
</reference>
<dbReference type="EC" id="3.1.26.4" evidence="2"/>
<dbReference type="InterPro" id="IPR043128">
    <property type="entry name" value="Rev_trsase/Diguanyl_cyclase"/>
</dbReference>
<dbReference type="CDD" id="cd09274">
    <property type="entry name" value="RNase_HI_RT_Ty3"/>
    <property type="match status" value="1"/>
</dbReference>
<dbReference type="InterPro" id="IPR050951">
    <property type="entry name" value="Retrovirus_Pol_polyprotein"/>
</dbReference>
<dbReference type="PANTHER" id="PTHR37984">
    <property type="entry name" value="PROTEIN CBG26694"/>
    <property type="match status" value="1"/>
</dbReference>
<evidence type="ECO:0000256" key="3">
    <source>
        <dbReference type="ARBA" id="ARBA00022679"/>
    </source>
</evidence>
<feature type="region of interest" description="Disordered" evidence="9">
    <location>
        <begin position="621"/>
        <end position="644"/>
    </location>
</feature>
<dbReference type="Pfam" id="PF00078">
    <property type="entry name" value="RVT_1"/>
    <property type="match status" value="1"/>
</dbReference>
<evidence type="ECO:0000256" key="6">
    <source>
        <dbReference type="ARBA" id="ARBA00022759"/>
    </source>
</evidence>
<dbReference type="InterPro" id="IPR000477">
    <property type="entry name" value="RT_dom"/>
</dbReference>
<keyword evidence="12" id="KW-1185">Reference proteome</keyword>
<organism evidence="11 12">
    <name type="scientific">Ranitomeya imitator</name>
    <name type="common">mimic poison frog</name>
    <dbReference type="NCBI Taxonomy" id="111125"/>
    <lineage>
        <taxon>Eukaryota</taxon>
        <taxon>Metazoa</taxon>
        <taxon>Chordata</taxon>
        <taxon>Craniata</taxon>
        <taxon>Vertebrata</taxon>
        <taxon>Euteleostomi</taxon>
        <taxon>Amphibia</taxon>
        <taxon>Batrachia</taxon>
        <taxon>Anura</taxon>
        <taxon>Neobatrachia</taxon>
        <taxon>Hyloidea</taxon>
        <taxon>Dendrobatidae</taxon>
        <taxon>Dendrobatinae</taxon>
        <taxon>Ranitomeya</taxon>
    </lineage>
</organism>
<dbReference type="Pfam" id="PF17917">
    <property type="entry name" value="RT_RNaseH"/>
    <property type="match status" value="1"/>
</dbReference>
<evidence type="ECO:0000313" key="11">
    <source>
        <dbReference type="EMBL" id="CAJ0933921.1"/>
    </source>
</evidence>
<dbReference type="Gene3D" id="3.10.10.10">
    <property type="entry name" value="HIV Type 1 Reverse Transcriptase, subunit A, domain 1"/>
    <property type="match status" value="1"/>
</dbReference>
<dbReference type="Gene3D" id="3.30.70.270">
    <property type="match status" value="2"/>
</dbReference>
<dbReference type="PROSITE" id="PS50878">
    <property type="entry name" value="RT_POL"/>
    <property type="match status" value="2"/>
</dbReference>
<dbReference type="InterPro" id="IPR043502">
    <property type="entry name" value="DNA/RNA_pol_sf"/>
</dbReference>
<sequence>MRSYVKESLEKGHIRPSSSPLGAGFFFVAKKDGSLRPCIDYRLLNKITVKFQYPLPLLSDLFARIKGASWFTKIDLRGAYNLVRIRQGDEWKTAFNTPEGHFEYLVMPFGLANAPSVFQSFMHDIFREYLDKFLIVYLDDILIFSDDWESHVKQVRMVFQVLRANSLFVKGSKCLFGVQKVSFLGFIFTPSTIEMDPVKVQAIQDWIQPTSLKSLQKFLGFANFYRRFICNFSSIAKPLTDLTKKGADLVNWFSAAVEAFQELKRRFCSAPVLCQPDVSLPFQVEVDASEIGAGAVLSQRGSDCSVMKPCAFFSRKFSPAERNYDVGNRELLAMKWAFEEWRHWLEGAKHRVVVLTDHKNLTYLESAKRLNPRQARWSLFFARFDFVISYLPGSKNVKADALSRSFVPDSPGLSEPAGILKEGVIVSAISPDLRRVLQKFQANKPDRCPAEKLFVPDRWTNKLISELHCSVLAGHPGIFVYMSIDTFAYDLATTTNILSQVTGSNEFLRTPPQELRTRDYEKERRKLISYDLQCTTLAEYHRHSKIPRGLRSNLRPTLFSDNPEYCEKYKRILNKCSLDIILLTIEYLQKTIVETKHSIQAIEAQLSTALSSTEWTSLKTKTEKSLTEHQKSLQERKRQKFQRDTEDYSMNKVYKWNDTSANTGSWHRPRNQRRYGSFSSGTDASTASGRQPFLAKGRRGGQPTADPPGEQGERMATRSQYHATETFISLVDREVKQFSHQQQLGLYPVHSNLSLVEKQALKSLQNNKTIIIKPADKGGAIVVMNYTDYTKEVIRQLSDPNTYGVIQRDPVTNITTKIRSLHNNYLDRHIIDQKTASFLINPHPITPVFYILPKVHKSLQNPPGRPIVASTDSVLSPLSVFLEKMLTPLVKKTKSYLLDTGHFLEIIHRQGTVPAESILVTLDVNSLYTSITHDKGIEATRYLLESSDMSIDSIQFCLDLLDIVLCENYFLYEDTFYVQKCGTAMGANVAPAYANAYVNLFEIKHVFPNDLFSRFALGYHRYIDDIFFIWTGTSNSMFDFVSQLNSIYPELQFTLHHSTESVPFLDTLVIKDTKGDLSTDLYCKPTDSNSLLYYSSCHPRTTRDSLPRSQFNRVSRIVSNPEVRKERLDTVAQKFKLRHYPSRLLDNEKARILAPPSPPPPMYSRERVPFVHTFHPSMPKVYSIIKRHWPLLSRAYPSIDSCKAPTLICTKRTSNIWDKLDSSLAELNQIGSLNFGNFRFLYPILRKYRNSLSEFRNREYRPIPDICSIGMLNTSP</sequence>
<feature type="compositionally biased region" description="Polar residues" evidence="9">
    <location>
        <begin position="677"/>
        <end position="689"/>
    </location>
</feature>
<feature type="domain" description="Reverse transcriptase" evidence="10">
    <location>
        <begin position="9"/>
        <end position="188"/>
    </location>
</feature>
<evidence type="ECO:0000256" key="8">
    <source>
        <dbReference type="ARBA" id="ARBA00022918"/>
    </source>
</evidence>